<evidence type="ECO:0000313" key="2">
    <source>
        <dbReference type="EMBL" id="CAB4027167.1"/>
    </source>
</evidence>
<organism evidence="2 3">
    <name type="scientific">Paramuricea clavata</name>
    <name type="common">Red gorgonian</name>
    <name type="synonym">Violescent sea-whip</name>
    <dbReference type="NCBI Taxonomy" id="317549"/>
    <lineage>
        <taxon>Eukaryota</taxon>
        <taxon>Metazoa</taxon>
        <taxon>Cnidaria</taxon>
        <taxon>Anthozoa</taxon>
        <taxon>Octocorallia</taxon>
        <taxon>Malacalcyonacea</taxon>
        <taxon>Plexauridae</taxon>
        <taxon>Paramuricea</taxon>
    </lineage>
</organism>
<protein>
    <submittedName>
        <fullName evidence="2">Uncharacterized protein</fullName>
    </submittedName>
</protein>
<keyword evidence="3" id="KW-1185">Reference proteome</keyword>
<evidence type="ECO:0000256" key="1">
    <source>
        <dbReference type="SAM" id="MobiDB-lite"/>
    </source>
</evidence>
<comment type="caution">
    <text evidence="2">The sequence shown here is derived from an EMBL/GenBank/DDBJ whole genome shotgun (WGS) entry which is preliminary data.</text>
</comment>
<feature type="region of interest" description="Disordered" evidence="1">
    <location>
        <begin position="1"/>
        <end position="22"/>
    </location>
</feature>
<feature type="region of interest" description="Disordered" evidence="1">
    <location>
        <begin position="59"/>
        <end position="124"/>
    </location>
</feature>
<feature type="compositionally biased region" description="Acidic residues" evidence="1">
    <location>
        <begin position="76"/>
        <end position="90"/>
    </location>
</feature>
<name>A0A6S7J950_PARCT</name>
<reference evidence="2" key="1">
    <citation type="submission" date="2020-04" db="EMBL/GenBank/DDBJ databases">
        <authorList>
            <person name="Alioto T."/>
            <person name="Alioto T."/>
            <person name="Gomez Garrido J."/>
        </authorList>
    </citation>
    <scope>NUCLEOTIDE SEQUENCE</scope>
    <source>
        <strain evidence="2">A484AB</strain>
    </source>
</reference>
<gene>
    <name evidence="2" type="ORF">PACLA_8A071812</name>
</gene>
<dbReference type="Proteomes" id="UP001152795">
    <property type="component" value="Unassembled WGS sequence"/>
</dbReference>
<dbReference type="EMBL" id="CACRXK020014636">
    <property type="protein sequence ID" value="CAB4027167.1"/>
    <property type="molecule type" value="Genomic_DNA"/>
</dbReference>
<evidence type="ECO:0000313" key="3">
    <source>
        <dbReference type="Proteomes" id="UP001152795"/>
    </source>
</evidence>
<feature type="compositionally biased region" description="Acidic residues" evidence="1">
    <location>
        <begin position="1"/>
        <end position="12"/>
    </location>
</feature>
<feature type="compositionally biased region" description="Basic and acidic residues" evidence="1">
    <location>
        <begin position="111"/>
        <end position="123"/>
    </location>
</feature>
<proteinExistence type="predicted"/>
<sequence>MAENQADDDFDAGESHEILDEPCENDFANALLTINSTILTTGESLKRLHEQQDKLLNSAESAGKAKLANVRQSESDTNDASDSEELLDTTESDKAATEAAQSEENNALLDEIEHSLNEDKKTENPVSAKLANIANKRWLQKLGDEQLKKRNLKNITALQTARNSP</sequence>
<dbReference type="AlphaFoldDB" id="A0A6S7J950"/>
<accession>A0A6S7J950</accession>